<name>A0AAV9U2H8_9PEZI</name>
<evidence type="ECO:0000256" key="1">
    <source>
        <dbReference type="ARBA" id="ARBA00004141"/>
    </source>
</evidence>
<evidence type="ECO:0000256" key="5">
    <source>
        <dbReference type="SAM" id="Phobius"/>
    </source>
</evidence>
<dbReference type="GO" id="GO:0005628">
    <property type="term" value="C:prospore membrane"/>
    <property type="evidence" value="ECO:0007669"/>
    <property type="project" value="TreeGrafter"/>
</dbReference>
<feature type="transmembrane region" description="Helical" evidence="5">
    <location>
        <begin position="169"/>
        <end position="192"/>
    </location>
</feature>
<keyword evidence="4 5" id="KW-0472">Membrane</keyword>
<sequence length="274" mass="30319">MSTSDRVKTIVTKEAHQAIEVSKDAAASGTYTFPILGIYHFLRHPSLQRPLWRKLLPTIALSAVVITSMFFVAYIPQVALLAFVDGPIAFVNAAMLVLSESSTLILLLSKWWWIDDATIEVFDAVLVQQNQTALVAAGREIKAGSSEDPIRKLGKRLQKPFGDSPLKSLIRYLILLPLNFIPVVGTVIFLILNARNVGPAFHSRYFQLKGFSDTERTDFVKRNQGAYISFGLVCVLLNLLPIVNIVLAFTHTVGAAIWAAKLEQPETEKGKKAE</sequence>
<feature type="transmembrane region" description="Helical" evidence="5">
    <location>
        <begin position="226"/>
        <end position="249"/>
    </location>
</feature>
<dbReference type="AlphaFoldDB" id="A0AAV9U2H8"/>
<dbReference type="Proteomes" id="UP001375240">
    <property type="component" value="Unassembled WGS sequence"/>
</dbReference>
<dbReference type="GO" id="GO:0005619">
    <property type="term" value="C:ascospore wall"/>
    <property type="evidence" value="ECO:0007669"/>
    <property type="project" value="TreeGrafter"/>
</dbReference>
<proteinExistence type="predicted"/>
<comment type="subcellular location">
    <subcellularLocation>
        <location evidence="1">Membrane</location>
        <topology evidence="1">Multi-pass membrane protein</topology>
    </subcellularLocation>
</comment>
<dbReference type="InterPro" id="IPR059112">
    <property type="entry name" value="CysZ/EI24"/>
</dbReference>
<reference evidence="6 7" key="1">
    <citation type="submission" date="2019-10" db="EMBL/GenBank/DDBJ databases">
        <authorList>
            <person name="Palmer J.M."/>
        </authorList>
    </citation>
    <scope>NUCLEOTIDE SEQUENCE [LARGE SCALE GENOMIC DNA]</scope>
    <source>
        <strain evidence="6 7">TWF696</strain>
    </source>
</reference>
<keyword evidence="7" id="KW-1185">Reference proteome</keyword>
<organism evidence="6 7">
    <name type="scientific">Orbilia brochopaga</name>
    <dbReference type="NCBI Taxonomy" id="3140254"/>
    <lineage>
        <taxon>Eukaryota</taxon>
        <taxon>Fungi</taxon>
        <taxon>Dikarya</taxon>
        <taxon>Ascomycota</taxon>
        <taxon>Pezizomycotina</taxon>
        <taxon>Orbiliomycetes</taxon>
        <taxon>Orbiliales</taxon>
        <taxon>Orbiliaceae</taxon>
        <taxon>Orbilia</taxon>
    </lineage>
</organism>
<dbReference type="EMBL" id="JAVHNQ010000013">
    <property type="protein sequence ID" value="KAK6334207.1"/>
    <property type="molecule type" value="Genomic_DNA"/>
</dbReference>
<evidence type="ECO:0000256" key="4">
    <source>
        <dbReference type="ARBA" id="ARBA00023136"/>
    </source>
</evidence>
<feature type="transmembrane region" description="Helical" evidence="5">
    <location>
        <begin position="55"/>
        <end position="76"/>
    </location>
</feature>
<evidence type="ECO:0000256" key="2">
    <source>
        <dbReference type="ARBA" id="ARBA00022692"/>
    </source>
</evidence>
<keyword evidence="3 5" id="KW-1133">Transmembrane helix</keyword>
<accession>A0AAV9U2H8</accession>
<evidence type="ECO:0000313" key="7">
    <source>
        <dbReference type="Proteomes" id="UP001375240"/>
    </source>
</evidence>
<dbReference type="InterPro" id="IPR052786">
    <property type="entry name" value="Spore_wall_assembly"/>
</dbReference>
<gene>
    <name evidence="6" type="ORF">TWF696_002708</name>
</gene>
<dbReference type="PANTHER" id="PTHR34292">
    <property type="entry name" value="OUTER SPORE WALL PROTEIN LDS1"/>
    <property type="match status" value="1"/>
</dbReference>
<feature type="transmembrane region" description="Helical" evidence="5">
    <location>
        <begin position="88"/>
        <end position="108"/>
    </location>
</feature>
<keyword evidence="2 5" id="KW-0812">Transmembrane</keyword>
<evidence type="ECO:0000256" key="3">
    <source>
        <dbReference type="ARBA" id="ARBA00022989"/>
    </source>
</evidence>
<protein>
    <submittedName>
        <fullName evidence="6">Uncharacterized protein</fullName>
    </submittedName>
</protein>
<evidence type="ECO:0000313" key="6">
    <source>
        <dbReference type="EMBL" id="KAK6334207.1"/>
    </source>
</evidence>
<comment type="caution">
    <text evidence="6">The sequence shown here is derived from an EMBL/GenBank/DDBJ whole genome shotgun (WGS) entry which is preliminary data.</text>
</comment>
<dbReference type="Pfam" id="PF07264">
    <property type="entry name" value="EI24"/>
    <property type="match status" value="1"/>
</dbReference>
<dbReference type="GO" id="GO:0005811">
    <property type="term" value="C:lipid droplet"/>
    <property type="evidence" value="ECO:0007669"/>
    <property type="project" value="TreeGrafter"/>
</dbReference>
<dbReference type="PANTHER" id="PTHR34292:SF2">
    <property type="entry name" value="OUTER SPORE WALL PROTEIN LDS1"/>
    <property type="match status" value="1"/>
</dbReference>